<gene>
    <name evidence="2" type="ORF">KUF71_008508</name>
</gene>
<accession>A0AAE1HEX5</accession>
<reference evidence="2" key="2">
    <citation type="journal article" date="2023" name="BMC Genomics">
        <title>Pest status, molecular evolution, and epigenetic factors derived from the genome assembly of Frankliniella fusca, a thysanopteran phytovirus vector.</title>
        <authorList>
            <person name="Catto M.A."/>
            <person name="Labadie P.E."/>
            <person name="Jacobson A.L."/>
            <person name="Kennedy G.G."/>
            <person name="Srinivasan R."/>
            <person name="Hunt B.G."/>
        </authorList>
    </citation>
    <scope>NUCLEOTIDE SEQUENCE</scope>
    <source>
        <strain evidence="2">PL_HMW_Pooled</strain>
    </source>
</reference>
<keyword evidence="3" id="KW-1185">Reference proteome</keyword>
<dbReference type="AlphaFoldDB" id="A0AAE1HEX5"/>
<feature type="compositionally biased region" description="Basic and acidic residues" evidence="1">
    <location>
        <begin position="121"/>
        <end position="131"/>
    </location>
</feature>
<sequence>MTPGMIEMVEPPATPAPAPADDAQPAAPHLDLLSTTRNSVTLVWGPAALGLHRGGPGRMTSTASQDSGPTGTQPGPGPGPGPGGQVPPPSPRPLSGLGQRSPRPAPAPTLSVESQGSVFDTDDRPDYRLQIREREKPWQTIYW</sequence>
<proteinExistence type="predicted"/>
<organism evidence="2 3">
    <name type="scientific">Frankliniella fusca</name>
    <dbReference type="NCBI Taxonomy" id="407009"/>
    <lineage>
        <taxon>Eukaryota</taxon>
        <taxon>Metazoa</taxon>
        <taxon>Ecdysozoa</taxon>
        <taxon>Arthropoda</taxon>
        <taxon>Hexapoda</taxon>
        <taxon>Insecta</taxon>
        <taxon>Pterygota</taxon>
        <taxon>Neoptera</taxon>
        <taxon>Paraneoptera</taxon>
        <taxon>Thysanoptera</taxon>
        <taxon>Terebrantia</taxon>
        <taxon>Thripoidea</taxon>
        <taxon>Thripidae</taxon>
        <taxon>Frankliniella</taxon>
    </lineage>
</organism>
<feature type="compositionally biased region" description="Low complexity" evidence="1">
    <location>
        <begin position="19"/>
        <end position="28"/>
    </location>
</feature>
<comment type="caution">
    <text evidence="2">The sequence shown here is derived from an EMBL/GenBank/DDBJ whole genome shotgun (WGS) entry which is preliminary data.</text>
</comment>
<dbReference type="EMBL" id="JAHWGI010000979">
    <property type="protein sequence ID" value="KAK3919381.1"/>
    <property type="molecule type" value="Genomic_DNA"/>
</dbReference>
<evidence type="ECO:0000313" key="2">
    <source>
        <dbReference type="EMBL" id="KAK3919381.1"/>
    </source>
</evidence>
<dbReference type="Proteomes" id="UP001219518">
    <property type="component" value="Unassembled WGS sequence"/>
</dbReference>
<name>A0AAE1HEX5_9NEOP</name>
<feature type="region of interest" description="Disordered" evidence="1">
    <location>
        <begin position="48"/>
        <end position="131"/>
    </location>
</feature>
<evidence type="ECO:0000256" key="1">
    <source>
        <dbReference type="SAM" id="MobiDB-lite"/>
    </source>
</evidence>
<protein>
    <submittedName>
        <fullName evidence="2">Maintenance of mitochondrial morphology protein 1</fullName>
    </submittedName>
</protein>
<feature type="compositionally biased region" description="Pro residues" evidence="1">
    <location>
        <begin position="75"/>
        <end position="92"/>
    </location>
</feature>
<reference evidence="2" key="1">
    <citation type="submission" date="2021-07" db="EMBL/GenBank/DDBJ databases">
        <authorList>
            <person name="Catto M.A."/>
            <person name="Jacobson A."/>
            <person name="Kennedy G."/>
            <person name="Labadie P."/>
            <person name="Hunt B.G."/>
            <person name="Srinivasan R."/>
        </authorList>
    </citation>
    <scope>NUCLEOTIDE SEQUENCE</scope>
    <source>
        <strain evidence="2">PL_HMW_Pooled</strain>
        <tissue evidence="2">Head</tissue>
    </source>
</reference>
<evidence type="ECO:0000313" key="3">
    <source>
        <dbReference type="Proteomes" id="UP001219518"/>
    </source>
</evidence>
<feature type="region of interest" description="Disordered" evidence="1">
    <location>
        <begin position="1"/>
        <end position="29"/>
    </location>
</feature>